<keyword evidence="2" id="KW-0808">Transferase</keyword>
<sequence>MKKVLVICYYWPPAGGPGVQRWLKFVTYLRDFGIQPVVYVPENPEYPLIDPSLQEKIPANVKVYKGKIREPLRFISLLGKGKAREISKGIIPGKKASLAERLLLWIRGNFFIPDARVWWVSPSVSRVKQILAEEGIDTLITTGPPHSVHLIGYRVRQQYDVKWVADFRDPWTSIGYHKDLKLSARAERKHKNLEREVLGSADKILVTSNTTKEEFRALTAKPISVITNGYDKEEYDKVRPEKDQYFSISHIGSLLSERNPVHLWSALAELLSEKEEFSEILRIRLVGVVSGEVLDSIRSFGLEPYLELVGYVSHEKAIAFQKGASVLLLLEIDRDVTRGIIPGKLFEYMASGRPVIAIGPDQWEAGKILEQQGRGKAFGYGEKQQIKEQLLACYQLFKKGELVLESEAPVAFSRYSLTAQLAKELKWE</sequence>
<evidence type="ECO:0000313" key="3">
    <source>
        <dbReference type="Proteomes" id="UP000295468"/>
    </source>
</evidence>
<dbReference type="CDD" id="cd03794">
    <property type="entry name" value="GT4_WbuB-like"/>
    <property type="match status" value="1"/>
</dbReference>
<proteinExistence type="predicted"/>
<gene>
    <name evidence="2" type="ORF">CLV82_2237</name>
</gene>
<evidence type="ECO:0000313" key="2">
    <source>
        <dbReference type="EMBL" id="TDQ31529.1"/>
    </source>
</evidence>
<dbReference type="AlphaFoldDB" id="A0A4R6TP14"/>
<reference evidence="2 3" key="1">
    <citation type="submission" date="2019-03" db="EMBL/GenBank/DDBJ databases">
        <title>Genomic Encyclopedia of Archaeal and Bacterial Type Strains, Phase II (KMG-II): from individual species to whole genera.</title>
        <authorList>
            <person name="Goeker M."/>
        </authorList>
    </citation>
    <scope>NUCLEOTIDE SEQUENCE [LARGE SCALE GENOMIC DNA]</scope>
    <source>
        <strain evidence="2 3">DSM 18435</strain>
    </source>
</reference>
<organism evidence="2 3">
    <name type="scientific">Zeaxanthinibacter enoshimensis</name>
    <dbReference type="NCBI Taxonomy" id="392009"/>
    <lineage>
        <taxon>Bacteria</taxon>
        <taxon>Pseudomonadati</taxon>
        <taxon>Bacteroidota</taxon>
        <taxon>Flavobacteriia</taxon>
        <taxon>Flavobacteriales</taxon>
        <taxon>Flavobacteriaceae</taxon>
        <taxon>Zeaxanthinibacter</taxon>
    </lineage>
</organism>
<feature type="domain" description="Glycosyltransferase subfamily 4-like N-terminal" evidence="1">
    <location>
        <begin position="102"/>
        <end position="233"/>
    </location>
</feature>
<evidence type="ECO:0000259" key="1">
    <source>
        <dbReference type="Pfam" id="PF13439"/>
    </source>
</evidence>
<dbReference type="EMBL" id="SNYI01000002">
    <property type="protein sequence ID" value="TDQ31529.1"/>
    <property type="molecule type" value="Genomic_DNA"/>
</dbReference>
<dbReference type="InterPro" id="IPR028098">
    <property type="entry name" value="Glyco_trans_4-like_N"/>
</dbReference>
<protein>
    <submittedName>
        <fullName evidence="2">Glycosyltransferase involved in cell wall biosynthesis</fullName>
    </submittedName>
</protein>
<dbReference type="SUPFAM" id="SSF53756">
    <property type="entry name" value="UDP-Glycosyltransferase/glycogen phosphorylase"/>
    <property type="match status" value="1"/>
</dbReference>
<dbReference type="Proteomes" id="UP000295468">
    <property type="component" value="Unassembled WGS sequence"/>
</dbReference>
<dbReference type="OrthoDB" id="9794575at2"/>
<name>A0A4R6TP14_9FLAO</name>
<dbReference type="Gene3D" id="3.40.50.2000">
    <property type="entry name" value="Glycogen Phosphorylase B"/>
    <property type="match status" value="2"/>
</dbReference>
<dbReference type="RefSeq" id="WP_133644344.1">
    <property type="nucleotide sequence ID" value="NZ_SNYI01000002.1"/>
</dbReference>
<accession>A0A4R6TP14</accession>
<dbReference type="Pfam" id="PF13439">
    <property type="entry name" value="Glyco_transf_4"/>
    <property type="match status" value="1"/>
</dbReference>
<comment type="caution">
    <text evidence="2">The sequence shown here is derived from an EMBL/GenBank/DDBJ whole genome shotgun (WGS) entry which is preliminary data.</text>
</comment>
<keyword evidence="3" id="KW-1185">Reference proteome</keyword>
<dbReference type="GO" id="GO:0016757">
    <property type="term" value="F:glycosyltransferase activity"/>
    <property type="evidence" value="ECO:0007669"/>
    <property type="project" value="UniProtKB-ARBA"/>
</dbReference>